<reference evidence="2 3" key="1">
    <citation type="submission" date="2018-08" db="EMBL/GenBank/DDBJ databases">
        <title>A genome reference for cultivated species of the human gut microbiota.</title>
        <authorList>
            <person name="Zou Y."/>
            <person name="Xue W."/>
            <person name="Luo G."/>
        </authorList>
    </citation>
    <scope>NUCLEOTIDE SEQUENCE [LARGE SCALE GENOMIC DNA]</scope>
    <source>
        <strain evidence="2 3">AF14-32</strain>
    </source>
</reference>
<dbReference type="AlphaFoldDB" id="A0A412XVF9"/>
<dbReference type="InterPro" id="IPR007345">
    <property type="entry name" value="Polysacch_pyruvyl_Trfase"/>
</dbReference>
<evidence type="ECO:0000259" key="1">
    <source>
        <dbReference type="Pfam" id="PF04230"/>
    </source>
</evidence>
<evidence type="ECO:0000313" key="2">
    <source>
        <dbReference type="EMBL" id="RGV49079.1"/>
    </source>
</evidence>
<dbReference type="RefSeq" id="WP_118422198.1">
    <property type="nucleotide sequence ID" value="NZ_QRZF01000020.1"/>
</dbReference>
<gene>
    <name evidence="2" type="ORF">DWW10_21255</name>
</gene>
<organism evidence="2 3">
    <name type="scientific">Bacteroides intestinalis</name>
    <dbReference type="NCBI Taxonomy" id="329854"/>
    <lineage>
        <taxon>Bacteria</taxon>
        <taxon>Pseudomonadati</taxon>
        <taxon>Bacteroidota</taxon>
        <taxon>Bacteroidia</taxon>
        <taxon>Bacteroidales</taxon>
        <taxon>Bacteroidaceae</taxon>
        <taxon>Bacteroides</taxon>
    </lineage>
</organism>
<accession>A0A412XVF9</accession>
<proteinExistence type="predicted"/>
<comment type="caution">
    <text evidence="2">The sequence shown here is derived from an EMBL/GenBank/DDBJ whole genome shotgun (WGS) entry which is preliminary data.</text>
</comment>
<keyword evidence="2" id="KW-0808">Transferase</keyword>
<sequence length="333" mass="38934">MKIGIITLPLESNYGGVLQNWALQMLLRRLGHEPITIDFEKRSIFRLIMVNLKTILLHFYGKKRPFVRWKDLERNPLFDKFIKSNINLSNLVNHYSKKIIKQYGIEAIVVGSDQVWRPKYSRPFLYDRYLRFIKGMPIKRIGFAISFGVDSWEYNVEETPKCALLAAKFDALSFREQSGVKLCKHYLNCDAIQVLDPTLLISKDAYIELCSCVPVSKEKYIASYIIDKNWNTEKILLRKHTELGIPIKEFTANKNATISIEEWLAMFRDAEYIVTDSFHGTAFSIIFGKKFHCIYNEDRGSERFISLLTLYNMGELEKYKKISIEFLYKSLSI</sequence>
<dbReference type="Pfam" id="PF04230">
    <property type="entry name" value="PS_pyruv_trans"/>
    <property type="match status" value="1"/>
</dbReference>
<dbReference type="GO" id="GO:0016740">
    <property type="term" value="F:transferase activity"/>
    <property type="evidence" value="ECO:0007669"/>
    <property type="project" value="UniProtKB-KW"/>
</dbReference>
<evidence type="ECO:0000313" key="3">
    <source>
        <dbReference type="Proteomes" id="UP000283850"/>
    </source>
</evidence>
<feature type="domain" description="Polysaccharide pyruvyl transferase" evidence="1">
    <location>
        <begin position="13"/>
        <end position="297"/>
    </location>
</feature>
<protein>
    <submittedName>
        <fullName evidence="2">Polysaccharide pyruvyl transferase family protein</fullName>
    </submittedName>
</protein>
<dbReference type="Proteomes" id="UP000283850">
    <property type="component" value="Unassembled WGS sequence"/>
</dbReference>
<dbReference type="EMBL" id="QRZF01000020">
    <property type="protein sequence ID" value="RGV49079.1"/>
    <property type="molecule type" value="Genomic_DNA"/>
</dbReference>
<name>A0A412XVF9_9BACE</name>